<reference evidence="1 2" key="1">
    <citation type="journal article" date="2022" name="Plant J.">
        <title>Chromosome-level genome of Camellia lanceoleosa provides a valuable resource for understanding genome evolution and self-incompatibility.</title>
        <authorList>
            <person name="Gong W."/>
            <person name="Xiao S."/>
            <person name="Wang L."/>
            <person name="Liao Z."/>
            <person name="Chang Y."/>
            <person name="Mo W."/>
            <person name="Hu G."/>
            <person name="Li W."/>
            <person name="Zhao G."/>
            <person name="Zhu H."/>
            <person name="Hu X."/>
            <person name="Ji K."/>
            <person name="Xiang X."/>
            <person name="Song Q."/>
            <person name="Yuan D."/>
            <person name="Jin S."/>
            <person name="Zhang L."/>
        </authorList>
    </citation>
    <scope>NUCLEOTIDE SEQUENCE [LARGE SCALE GENOMIC DNA]</scope>
    <source>
        <strain evidence="1">SQ_2022a</strain>
    </source>
</reference>
<keyword evidence="2" id="KW-1185">Reference proteome</keyword>
<name>A0ACC0HH91_9ERIC</name>
<proteinExistence type="predicted"/>
<accession>A0ACC0HH91</accession>
<comment type="caution">
    <text evidence="1">The sequence shown here is derived from an EMBL/GenBank/DDBJ whole genome shotgun (WGS) entry which is preliminary data.</text>
</comment>
<evidence type="ECO:0000313" key="2">
    <source>
        <dbReference type="Proteomes" id="UP001060215"/>
    </source>
</evidence>
<organism evidence="1 2">
    <name type="scientific">Camellia lanceoleosa</name>
    <dbReference type="NCBI Taxonomy" id="1840588"/>
    <lineage>
        <taxon>Eukaryota</taxon>
        <taxon>Viridiplantae</taxon>
        <taxon>Streptophyta</taxon>
        <taxon>Embryophyta</taxon>
        <taxon>Tracheophyta</taxon>
        <taxon>Spermatophyta</taxon>
        <taxon>Magnoliopsida</taxon>
        <taxon>eudicotyledons</taxon>
        <taxon>Gunneridae</taxon>
        <taxon>Pentapetalae</taxon>
        <taxon>asterids</taxon>
        <taxon>Ericales</taxon>
        <taxon>Theaceae</taxon>
        <taxon>Camellia</taxon>
    </lineage>
</organism>
<dbReference type="Proteomes" id="UP001060215">
    <property type="component" value="Chromosome 4"/>
</dbReference>
<gene>
    <name evidence="1" type="ORF">LOK49_LG05G03127</name>
</gene>
<evidence type="ECO:0000313" key="1">
    <source>
        <dbReference type="EMBL" id="KAI8012962.1"/>
    </source>
</evidence>
<dbReference type="EMBL" id="CM045761">
    <property type="protein sequence ID" value="KAI8012962.1"/>
    <property type="molecule type" value="Genomic_DNA"/>
</dbReference>
<sequence>MGKSPASRFDLKLFMCVWIDSHCFKKCIEVKAGNLQDATFLNAVAKGEQGFLLAHQLIGRALGISGASVHRYDKPAKMRKQRKMGHITIVGPSMAIVEIELKSMLNEEISDGQTAVLIHELGFMLFCIFCLTVIPRVGIILGSDSDLPVMKDAAKILNMFGVSHEVRIVSVHRTPETMFSYALSARERGIQIIIVGAGGAAHLPG</sequence>
<protein>
    <submittedName>
        <fullName evidence="1">Uncharacterized protein</fullName>
    </submittedName>
</protein>